<feature type="domain" description="Outer membrane channel protein CpnT-like N-terminal" evidence="3">
    <location>
        <begin position="214"/>
        <end position="333"/>
    </location>
</feature>
<comment type="caution">
    <text evidence="4">The sequence shown here is derived from an EMBL/GenBank/DDBJ whole genome shotgun (WGS) entry which is preliminary data.</text>
</comment>
<feature type="transmembrane region" description="Helical" evidence="2">
    <location>
        <begin position="307"/>
        <end position="332"/>
    </location>
</feature>
<accession>A0A7W3ZL17</accession>
<dbReference type="AlphaFoldDB" id="A0A7W3ZL17"/>
<dbReference type="EMBL" id="JABJWZ010000002">
    <property type="protein sequence ID" value="MBB1251817.1"/>
    <property type="molecule type" value="Genomic_DNA"/>
</dbReference>
<proteinExistence type="predicted"/>
<evidence type="ECO:0000256" key="2">
    <source>
        <dbReference type="SAM" id="Phobius"/>
    </source>
</evidence>
<protein>
    <recommendedName>
        <fullName evidence="3">Outer membrane channel protein CpnT-like N-terminal domain-containing protein</fullName>
    </recommendedName>
</protein>
<name>A0A7W3ZL17_9ACTN</name>
<dbReference type="Pfam" id="PF25547">
    <property type="entry name" value="WXG100_2"/>
    <property type="match status" value="1"/>
</dbReference>
<sequence>MAFRVEPTDISAYGRQIGRAHSDIAAGRRHLEKGTEVDSSFPSELWQLVVGRHGTQVAQARHAMRALERAVAACERELVGTARYYRLTDHEEAARVDRTYPGGRAERPANGPTGSRDFRDVAEPTAELPGGTSGVLDSVKQGVKDRYDGLVGSRVDGVVGGGGNPALGVLGVGLDLVSPSTLVNEGLKLAFDFDLFGEAAKLVAGDWASYESCAATWSQVGRLCGKVADNVAAGNNQLSESWTGNAADTRWEYFEGLAGKLTGTGGCLLDLERAYEQVAAAVAQFAEGMKAALLFISDLAIAAAVEAAAAAGAAATGVGLVLTGGAAALIAAKVAMMISRWSDVINALTVLYATVNAVFGAGDAVLNGQLDAVRSFPLPRSAYDHQAV</sequence>
<dbReference type="Proteomes" id="UP000525686">
    <property type="component" value="Unassembled WGS sequence"/>
</dbReference>
<evidence type="ECO:0000313" key="4">
    <source>
        <dbReference type="EMBL" id="MBB1251817.1"/>
    </source>
</evidence>
<evidence type="ECO:0000313" key="5">
    <source>
        <dbReference type="Proteomes" id="UP000525686"/>
    </source>
</evidence>
<evidence type="ECO:0000256" key="1">
    <source>
        <dbReference type="SAM" id="MobiDB-lite"/>
    </source>
</evidence>
<feature type="region of interest" description="Disordered" evidence="1">
    <location>
        <begin position="96"/>
        <end position="135"/>
    </location>
</feature>
<keyword evidence="2" id="KW-0812">Transmembrane</keyword>
<keyword evidence="2" id="KW-1133">Transmembrane helix</keyword>
<evidence type="ECO:0000259" key="3">
    <source>
        <dbReference type="Pfam" id="PF25547"/>
    </source>
</evidence>
<dbReference type="InterPro" id="IPR057746">
    <property type="entry name" value="CpnT-like_N"/>
</dbReference>
<dbReference type="RefSeq" id="WP_181353166.1">
    <property type="nucleotide sequence ID" value="NZ_JABJWZ010000002.1"/>
</dbReference>
<organism evidence="4 5">
    <name type="scientific">Streptomyces alkaliterrae</name>
    <dbReference type="NCBI Taxonomy" id="2213162"/>
    <lineage>
        <taxon>Bacteria</taxon>
        <taxon>Bacillati</taxon>
        <taxon>Actinomycetota</taxon>
        <taxon>Actinomycetes</taxon>
        <taxon>Kitasatosporales</taxon>
        <taxon>Streptomycetaceae</taxon>
        <taxon>Streptomyces</taxon>
    </lineage>
</organism>
<keyword evidence="2" id="KW-0472">Membrane</keyword>
<reference evidence="5" key="1">
    <citation type="submission" date="2020-05" db="EMBL/GenBank/DDBJ databases">
        <title>Classification of alakaliphilic streptomycetes isolated from an alkaline soil next to Lonar Crater, India and a proposal for the recognition of Streptomyces alkaliterrae sp. nov.</title>
        <authorList>
            <person name="Golinska P."/>
        </authorList>
    </citation>
    <scope>NUCLEOTIDE SEQUENCE [LARGE SCALE GENOMIC DNA]</scope>
    <source>
        <strain evidence="5">OF3</strain>
    </source>
</reference>
<gene>
    <name evidence="4" type="ORF">H3146_00330</name>
</gene>